<sequence>MHRDRPAVFADAATVLDLLFKRLRHVVAQVVETKLGVGAVGDVGGVGGELLFRVLHVLQHAPAKAEPVIDRTHPLGVSAREVIVDGDEVDSLV</sequence>
<dbReference type="EMBL" id="CAESAN010000207">
    <property type="protein sequence ID" value="CAB4347460.1"/>
    <property type="molecule type" value="Genomic_DNA"/>
</dbReference>
<gene>
    <name evidence="1" type="ORF">UFOPK3547_01693</name>
</gene>
<evidence type="ECO:0000313" key="1">
    <source>
        <dbReference type="EMBL" id="CAB4347460.1"/>
    </source>
</evidence>
<protein>
    <submittedName>
        <fullName evidence="1">Unannotated protein</fullName>
    </submittedName>
</protein>
<dbReference type="AlphaFoldDB" id="A0A6J6A2Y0"/>
<proteinExistence type="predicted"/>
<name>A0A6J6A2Y0_9ZZZZ</name>
<organism evidence="1">
    <name type="scientific">freshwater metagenome</name>
    <dbReference type="NCBI Taxonomy" id="449393"/>
    <lineage>
        <taxon>unclassified sequences</taxon>
        <taxon>metagenomes</taxon>
        <taxon>ecological metagenomes</taxon>
    </lineage>
</organism>
<reference evidence="1" key="1">
    <citation type="submission" date="2020-05" db="EMBL/GenBank/DDBJ databases">
        <authorList>
            <person name="Chiriac C."/>
            <person name="Salcher M."/>
            <person name="Ghai R."/>
            <person name="Kavagutti S V."/>
        </authorList>
    </citation>
    <scope>NUCLEOTIDE SEQUENCE</scope>
</reference>
<accession>A0A6J6A2Y0</accession>